<dbReference type="SUPFAM" id="SSF53474">
    <property type="entry name" value="alpha/beta-Hydrolases"/>
    <property type="match status" value="1"/>
</dbReference>
<accession>A0ABW6AYF2</accession>
<name>A0ABW6AYF2_9SPHI</name>
<evidence type="ECO:0000313" key="1">
    <source>
        <dbReference type="EMBL" id="MFD2961385.1"/>
    </source>
</evidence>
<proteinExistence type="predicted"/>
<reference evidence="2" key="1">
    <citation type="journal article" date="2019" name="Int. J. Syst. Evol. Microbiol.">
        <title>The Global Catalogue of Microorganisms (GCM) 10K type strain sequencing project: providing services to taxonomists for standard genome sequencing and annotation.</title>
        <authorList>
            <consortium name="The Broad Institute Genomics Platform"/>
            <consortium name="The Broad Institute Genome Sequencing Center for Infectious Disease"/>
            <person name="Wu L."/>
            <person name="Ma J."/>
        </authorList>
    </citation>
    <scope>NUCLEOTIDE SEQUENCE [LARGE SCALE GENOMIC DNA]</scope>
    <source>
        <strain evidence="2">KCTC 23098</strain>
    </source>
</reference>
<dbReference type="Proteomes" id="UP001597560">
    <property type="component" value="Unassembled WGS sequence"/>
</dbReference>
<organism evidence="1 2">
    <name type="scientific">Olivibacter jilunii</name>
    <dbReference type="NCBI Taxonomy" id="985016"/>
    <lineage>
        <taxon>Bacteria</taxon>
        <taxon>Pseudomonadati</taxon>
        <taxon>Bacteroidota</taxon>
        <taxon>Sphingobacteriia</taxon>
        <taxon>Sphingobacteriales</taxon>
        <taxon>Sphingobacteriaceae</taxon>
        <taxon>Olivibacter</taxon>
    </lineage>
</organism>
<dbReference type="InterPro" id="IPR029058">
    <property type="entry name" value="AB_hydrolase_fold"/>
</dbReference>
<dbReference type="EC" id="3.4.-.-" evidence="1"/>
<evidence type="ECO:0000313" key="2">
    <source>
        <dbReference type="Proteomes" id="UP001597560"/>
    </source>
</evidence>
<protein>
    <submittedName>
        <fullName evidence="1">Alpha/beta hydrolase family protein</fullName>
        <ecNumber evidence="1">3.4.-.-</ecNumber>
    </submittedName>
</protein>
<keyword evidence="2" id="KW-1185">Reference proteome</keyword>
<dbReference type="Gene3D" id="3.40.50.1820">
    <property type="entry name" value="alpha/beta hydrolase"/>
    <property type="match status" value="1"/>
</dbReference>
<dbReference type="GO" id="GO:0016787">
    <property type="term" value="F:hydrolase activity"/>
    <property type="evidence" value="ECO:0007669"/>
    <property type="project" value="UniProtKB-KW"/>
</dbReference>
<sequence>MSIELNIPNKSTGQSWTAEEMMQVINALRQLGLAVDGATTGLAGVVESDAFVPPIPPGEPPIKVAYFAKDGTYPNFPTGEGPLTLTKPFNVISWNGIEAKAIGIDIGVDLSDYVSNEQKNAPNGVAALDENAELPDYAKKAELPTIELSSGGADWFELPDTATFIDKGISASSDLIDAAFNLSDYYNVDGGDTINLEPTGTGNYSTVIGLYLEDGTPFGTRLASDPLLQNVPVSYVVPQGVRKVLFYHSTRAGLKYPFRIRILPAVKSLKVDESIIDFEGINKSVAFVTKNQSKLTYADESANVQLDFSEAEPTMNDKAIGADSSIIDSNFGLTDYVPVPEGATEVTIISKTGANTSKIVGIYDAQKQPAGNRLEDPDGPWTTTSFTHQIPEGVSFLVFYLENQSSTTPAKYPLVVSFNVGEISVLKSESGATFPLAEVKTLAESNASEIADHEARIEFLEANQDTPVYLPRPANGVVNFQVPVNCALPDVTSQTLNTQDSVEEFNDWGILQLPTNYQRAGKPTRLVIGCHGTGTWISGATTTQTAANFWLSQGYALLDMNGIPSDFVNGDNTRRHFGAPFALQSYIKGYEWAIKNYNLAKDGCFVYGISMGGLASMMLVQSGSIPVLAQGAFAPVTDHFKQAWCNPWFTDTTQRRDIALYFGFEGTAPAYTTQEPPTQAEIDYYLNNIYKVLGYNPILKHVPNVGVDVANGIYNTIPPNTIEDQPSEAANYAQYSKVHPVPLKIWHNLDDSTVKYRYSKYFVEMCKRAGCLAELRTFPSGGHNAWLNGANVTVESVDGGTVTIQSSMYECMLWFQRFE</sequence>
<gene>
    <name evidence="1" type="ORF">ACFS6J_06295</name>
</gene>
<dbReference type="RefSeq" id="WP_377609558.1">
    <property type="nucleotide sequence ID" value="NZ_JBHUPA010000002.1"/>
</dbReference>
<comment type="caution">
    <text evidence="1">The sequence shown here is derived from an EMBL/GenBank/DDBJ whole genome shotgun (WGS) entry which is preliminary data.</text>
</comment>
<keyword evidence="1" id="KW-0378">Hydrolase</keyword>
<dbReference type="EMBL" id="JBHUPA010000002">
    <property type="protein sequence ID" value="MFD2961385.1"/>
    <property type="molecule type" value="Genomic_DNA"/>
</dbReference>